<dbReference type="Pfam" id="PF14273">
    <property type="entry name" value="DUF4360"/>
    <property type="match status" value="1"/>
</dbReference>
<dbReference type="PANTHER" id="PTHR38847">
    <property type="match status" value="1"/>
</dbReference>
<evidence type="ECO:0000256" key="1">
    <source>
        <dbReference type="SAM" id="SignalP"/>
    </source>
</evidence>
<accession>A0A4Y7TLZ4</accession>
<feature type="chain" id="PRO_5021499089" description="Secreted protein" evidence="1">
    <location>
        <begin position="19"/>
        <end position="211"/>
    </location>
</feature>
<dbReference type="OrthoDB" id="152248at2759"/>
<evidence type="ECO:0000313" key="2">
    <source>
        <dbReference type="EMBL" id="TEB35227.1"/>
    </source>
</evidence>
<comment type="caution">
    <text evidence="2">The sequence shown here is derived from an EMBL/GenBank/DDBJ whole genome shotgun (WGS) entry which is preliminary data.</text>
</comment>
<evidence type="ECO:0008006" key="4">
    <source>
        <dbReference type="Google" id="ProtNLM"/>
    </source>
</evidence>
<name>A0A4Y7TLZ4_COPMI</name>
<organism evidence="2 3">
    <name type="scientific">Coprinellus micaceus</name>
    <name type="common">Glistening ink-cap mushroom</name>
    <name type="synonym">Coprinus micaceus</name>
    <dbReference type="NCBI Taxonomy" id="71717"/>
    <lineage>
        <taxon>Eukaryota</taxon>
        <taxon>Fungi</taxon>
        <taxon>Dikarya</taxon>
        <taxon>Basidiomycota</taxon>
        <taxon>Agaricomycotina</taxon>
        <taxon>Agaricomycetes</taxon>
        <taxon>Agaricomycetidae</taxon>
        <taxon>Agaricales</taxon>
        <taxon>Agaricineae</taxon>
        <taxon>Psathyrellaceae</taxon>
        <taxon>Coprinellus</taxon>
    </lineage>
</organism>
<keyword evidence="1" id="KW-0732">Signal</keyword>
<reference evidence="2 3" key="1">
    <citation type="journal article" date="2019" name="Nat. Ecol. Evol.">
        <title>Megaphylogeny resolves global patterns of mushroom evolution.</title>
        <authorList>
            <person name="Varga T."/>
            <person name="Krizsan K."/>
            <person name="Foldi C."/>
            <person name="Dima B."/>
            <person name="Sanchez-Garcia M."/>
            <person name="Sanchez-Ramirez S."/>
            <person name="Szollosi G.J."/>
            <person name="Szarkandi J.G."/>
            <person name="Papp V."/>
            <person name="Albert L."/>
            <person name="Andreopoulos W."/>
            <person name="Angelini C."/>
            <person name="Antonin V."/>
            <person name="Barry K.W."/>
            <person name="Bougher N.L."/>
            <person name="Buchanan P."/>
            <person name="Buyck B."/>
            <person name="Bense V."/>
            <person name="Catcheside P."/>
            <person name="Chovatia M."/>
            <person name="Cooper J."/>
            <person name="Damon W."/>
            <person name="Desjardin D."/>
            <person name="Finy P."/>
            <person name="Geml J."/>
            <person name="Haridas S."/>
            <person name="Hughes K."/>
            <person name="Justo A."/>
            <person name="Karasinski D."/>
            <person name="Kautmanova I."/>
            <person name="Kiss B."/>
            <person name="Kocsube S."/>
            <person name="Kotiranta H."/>
            <person name="LaButti K.M."/>
            <person name="Lechner B.E."/>
            <person name="Liimatainen K."/>
            <person name="Lipzen A."/>
            <person name="Lukacs Z."/>
            <person name="Mihaltcheva S."/>
            <person name="Morgado L.N."/>
            <person name="Niskanen T."/>
            <person name="Noordeloos M.E."/>
            <person name="Ohm R.A."/>
            <person name="Ortiz-Santana B."/>
            <person name="Ovrebo C."/>
            <person name="Racz N."/>
            <person name="Riley R."/>
            <person name="Savchenko A."/>
            <person name="Shiryaev A."/>
            <person name="Soop K."/>
            <person name="Spirin V."/>
            <person name="Szebenyi C."/>
            <person name="Tomsovsky M."/>
            <person name="Tulloss R.E."/>
            <person name="Uehling J."/>
            <person name="Grigoriev I.V."/>
            <person name="Vagvolgyi C."/>
            <person name="Papp T."/>
            <person name="Martin F.M."/>
            <person name="Miettinen O."/>
            <person name="Hibbett D.S."/>
            <person name="Nagy L.G."/>
        </authorList>
    </citation>
    <scope>NUCLEOTIDE SEQUENCE [LARGE SCALE GENOMIC DNA]</scope>
    <source>
        <strain evidence="2 3">FP101781</strain>
    </source>
</reference>
<proteinExistence type="predicted"/>
<dbReference type="EMBL" id="QPFP01000008">
    <property type="protein sequence ID" value="TEB35227.1"/>
    <property type="molecule type" value="Genomic_DNA"/>
</dbReference>
<evidence type="ECO:0000313" key="3">
    <source>
        <dbReference type="Proteomes" id="UP000298030"/>
    </source>
</evidence>
<dbReference type="STRING" id="71717.A0A4Y7TLZ4"/>
<dbReference type="AlphaFoldDB" id="A0A4Y7TLZ4"/>
<dbReference type="PANTHER" id="PTHR38847:SF1">
    <property type="entry name" value="PSEUDOURIDINE SYNTHASE RSUA_RLUA-LIKE DOMAIN-CONTAINING PROTEIN"/>
    <property type="match status" value="1"/>
</dbReference>
<feature type="signal peptide" evidence="1">
    <location>
        <begin position="1"/>
        <end position="18"/>
    </location>
</feature>
<dbReference type="Proteomes" id="UP000298030">
    <property type="component" value="Unassembled WGS sequence"/>
</dbReference>
<dbReference type="InterPro" id="IPR025649">
    <property type="entry name" value="DUF4360"/>
</dbReference>
<keyword evidence="3" id="KW-1185">Reference proteome</keyword>
<protein>
    <recommendedName>
        <fullName evidence="4">Secreted protein</fullName>
    </recommendedName>
</protein>
<sequence length="211" mass="22260">MIFSLASTLFALVSVALAAPSLSSRAVAAPTNFTISSLGYSGTGCPSGTAHYVLSNDRTKVDVVFDRLYAEAGPGIAANSNRRNCALTFGVNVPPGFTFGVASVGYKGFYKLDSAVTANQQSLYYFQSQINQATARSTLTGPIGGAEYSYRDSFDLVSTVLSPCGASTVLIVNSEVRVSNSGNTKGYGYIATDTLDTSLTQTLNFQWQTCK</sequence>
<gene>
    <name evidence="2" type="ORF">FA13DRAFT_1729046</name>
</gene>